<evidence type="ECO:0000259" key="1">
    <source>
        <dbReference type="Pfam" id="PF08818"/>
    </source>
</evidence>
<protein>
    <submittedName>
        <fullName evidence="2">YdeI/OmpD-associated family protein</fullName>
    </submittedName>
</protein>
<gene>
    <name evidence="2" type="ORF">RBB77_03465</name>
</gene>
<accession>A0AAU7ZSH8</accession>
<evidence type="ECO:0000313" key="2">
    <source>
        <dbReference type="EMBL" id="XCB33963.1"/>
    </source>
</evidence>
<reference evidence="2" key="2">
    <citation type="journal article" date="2024" name="Environ. Microbiol.">
        <title>Genome analysis and description of Tunturibacter gen. nov. expands the diversity of Terriglobia in tundra soils.</title>
        <authorList>
            <person name="Messyasz A."/>
            <person name="Mannisto M.K."/>
            <person name="Kerkhof L.J."/>
            <person name="Haggblom M.M."/>
        </authorList>
    </citation>
    <scope>NUCLEOTIDE SEQUENCE</scope>
    <source>
        <strain evidence="2">X5P6</strain>
    </source>
</reference>
<feature type="domain" description="YdhG-like" evidence="1">
    <location>
        <begin position="36"/>
        <end position="128"/>
    </location>
</feature>
<organism evidence="2">
    <name type="scientific">Tunturiibacter psychrotolerans</name>
    <dbReference type="NCBI Taxonomy" id="3069686"/>
    <lineage>
        <taxon>Bacteria</taxon>
        <taxon>Pseudomonadati</taxon>
        <taxon>Acidobacteriota</taxon>
        <taxon>Terriglobia</taxon>
        <taxon>Terriglobales</taxon>
        <taxon>Acidobacteriaceae</taxon>
        <taxon>Tunturiibacter</taxon>
    </lineage>
</organism>
<dbReference type="KEGG" id="tpsc:RBB77_03465"/>
<dbReference type="Pfam" id="PF08818">
    <property type="entry name" value="DUF1801"/>
    <property type="match status" value="1"/>
</dbReference>
<dbReference type="EMBL" id="CP132942">
    <property type="protein sequence ID" value="XCB33963.1"/>
    <property type="molecule type" value="Genomic_DNA"/>
</dbReference>
<reference evidence="2" key="1">
    <citation type="submission" date="2023-08" db="EMBL/GenBank/DDBJ databases">
        <authorList>
            <person name="Messyasz A."/>
            <person name="Mannisto M.K."/>
            <person name="Kerkhof L.J."/>
            <person name="Haggblom M."/>
        </authorList>
    </citation>
    <scope>NUCLEOTIDE SEQUENCE</scope>
    <source>
        <strain evidence="2">X5P6</strain>
    </source>
</reference>
<dbReference type="InterPro" id="IPR014922">
    <property type="entry name" value="YdhG-like"/>
</dbReference>
<dbReference type="Gene3D" id="3.90.1150.200">
    <property type="match status" value="1"/>
</dbReference>
<dbReference type="RefSeq" id="WP_353064806.1">
    <property type="nucleotide sequence ID" value="NZ_CP132942.1"/>
</dbReference>
<dbReference type="SUPFAM" id="SSF159888">
    <property type="entry name" value="YdhG-like"/>
    <property type="match status" value="1"/>
</dbReference>
<sequence>MYTAVLIQEFKRMPAANFNPKVDAYFARMRPFALPIMEYLRELVHKGCPEVEETIKWSRPFFEYRGAILCNISAFNEHCSFGFWGEEIGAVLREAGVVQEGGMGSLGRITNIKDLPSNKQMLSLIRQAAAFIDHGEYTSPIAARHKVVKAPKAVVEPPSELLAALKKDKRAAKVFAAFSPSAKREYVDWIADAKRQETREKRIATAVEWIAEGKQRNWKYQNC</sequence>
<dbReference type="AlphaFoldDB" id="A0AAU7ZSH8"/>
<proteinExistence type="predicted"/>
<name>A0AAU7ZSH8_9BACT</name>
<dbReference type="Pfam" id="PF13376">
    <property type="entry name" value="OmdA"/>
    <property type="match status" value="1"/>
</dbReference>